<evidence type="ECO:0000313" key="2">
    <source>
        <dbReference type="Proteomes" id="UP000005801"/>
    </source>
</evidence>
<protein>
    <recommendedName>
        <fullName evidence="3">4-vinyl reductase 4VR domain-containing protein</fullName>
    </recommendedName>
</protein>
<proteinExistence type="predicted"/>
<dbReference type="RefSeq" id="WP_006969827.1">
    <property type="nucleotide sequence ID" value="NZ_ABCS01000006.1"/>
</dbReference>
<accession>A6FZC8</accession>
<organism evidence="1 2">
    <name type="scientific">Plesiocystis pacifica SIR-1</name>
    <dbReference type="NCBI Taxonomy" id="391625"/>
    <lineage>
        <taxon>Bacteria</taxon>
        <taxon>Pseudomonadati</taxon>
        <taxon>Myxococcota</taxon>
        <taxon>Polyangia</taxon>
        <taxon>Nannocystales</taxon>
        <taxon>Nannocystaceae</taxon>
        <taxon>Plesiocystis</taxon>
    </lineage>
</organism>
<dbReference type="Proteomes" id="UP000005801">
    <property type="component" value="Unassembled WGS sequence"/>
</dbReference>
<keyword evidence="2" id="KW-1185">Reference proteome</keyword>
<name>A6FZC8_9BACT</name>
<comment type="caution">
    <text evidence="1">The sequence shown here is derived from an EMBL/GenBank/DDBJ whole genome shotgun (WGS) entry which is preliminary data.</text>
</comment>
<gene>
    <name evidence="1" type="ORF">PPSIR1_25571</name>
</gene>
<evidence type="ECO:0008006" key="3">
    <source>
        <dbReference type="Google" id="ProtNLM"/>
    </source>
</evidence>
<evidence type="ECO:0000313" key="1">
    <source>
        <dbReference type="EMBL" id="EDM81012.1"/>
    </source>
</evidence>
<reference evidence="1 2" key="1">
    <citation type="submission" date="2007-06" db="EMBL/GenBank/DDBJ databases">
        <authorList>
            <person name="Shimkets L."/>
            <person name="Ferriera S."/>
            <person name="Johnson J."/>
            <person name="Kravitz S."/>
            <person name="Beeson K."/>
            <person name="Sutton G."/>
            <person name="Rogers Y.-H."/>
            <person name="Friedman R."/>
            <person name="Frazier M."/>
            <person name="Venter J.C."/>
        </authorList>
    </citation>
    <scope>NUCLEOTIDE SEQUENCE [LARGE SCALE GENOMIC DNA]</scope>
    <source>
        <strain evidence="1 2">SIR-1</strain>
    </source>
</reference>
<sequence>MDGSSHQRTRTRVKGAALREFFAFYVGRHGAKELVAATENWPHAWLHSLDVEDDALGLLASRWYDSEPINALLDVIAARHRGVGRQALIRDGAEAVMGATLGGVYRALFRWMASPERYARFANELWRSYYDNGMLEVETLASHRARAKIWDWEGHHPLACELYTAGGVAIYEGMGCEGVYVQREQCVSDGHEYCSFVTSWRQT</sequence>
<dbReference type="EMBL" id="ABCS01000006">
    <property type="protein sequence ID" value="EDM81012.1"/>
    <property type="molecule type" value="Genomic_DNA"/>
</dbReference>
<dbReference type="AlphaFoldDB" id="A6FZC8"/>